<feature type="transmembrane region" description="Helical" evidence="5">
    <location>
        <begin position="51"/>
        <end position="71"/>
    </location>
</feature>
<dbReference type="GO" id="GO:0016020">
    <property type="term" value="C:membrane"/>
    <property type="evidence" value="ECO:0007669"/>
    <property type="project" value="UniProtKB-SubCell"/>
</dbReference>
<dbReference type="OrthoDB" id="9815702at2"/>
<feature type="transmembrane region" description="Helical" evidence="5">
    <location>
        <begin position="123"/>
        <end position="143"/>
    </location>
</feature>
<sequence>MSKERKYILKNKTLKNLFSLSFAEIITRLVTFLLMIYVARVFGSGAFGQVAFAQIVSEYLALIIIFGMNTIGVREISRNKENTGWIVKKILSIRVLLFLLSLVVLFLIIYFMDFSGQQKVLVILYGISACLLALTDLGWVFNGLSMMGYTGMLKVYQRGIYFILTVLFLTFITNSVYVLPIAIMISAIATALIGIFLMERKIESFSFKQLFQNNINQYNLRANPLIKSSLMVFFSALMVKLYYNFDTVVLKMYQFDDEIIGWYNASYRLILLLATFSGIIVAVIFPLLSKLSNQNKKKLLTQSLQYMLMLILPIIIGGQILAREILVFLYGEEFGAASLSLIILLIALLFIYLNYALGHFLLSMNKERTFIIFVTIGAVFNVVSNIILIPHYGLVAAASTTIGAELIVFSGYMYHILKNNFLVIHANWILKIGTVMIIFAVLTYYVSMVTHLLITVLIGAFIYLLLIFLLRVITVEELKRLIK</sequence>
<comment type="subcellular location">
    <subcellularLocation>
        <location evidence="1">Membrane</location>
        <topology evidence="1">Multi-pass membrane protein</topology>
    </subcellularLocation>
</comment>
<evidence type="ECO:0000313" key="6">
    <source>
        <dbReference type="EMBL" id="MRH43934.1"/>
    </source>
</evidence>
<dbReference type="AlphaFoldDB" id="A0A6A8DEE0"/>
<feature type="transmembrane region" description="Helical" evidence="5">
    <location>
        <begin position="428"/>
        <end position="446"/>
    </location>
</feature>
<feature type="transmembrane region" description="Helical" evidence="5">
    <location>
        <begin position="452"/>
        <end position="473"/>
    </location>
</feature>
<dbReference type="Pfam" id="PF01943">
    <property type="entry name" value="Polysacc_synt"/>
    <property type="match status" value="1"/>
</dbReference>
<dbReference type="InterPro" id="IPR002797">
    <property type="entry name" value="Polysacc_synth"/>
</dbReference>
<comment type="caution">
    <text evidence="6">The sequence shown here is derived from an EMBL/GenBank/DDBJ whole genome shotgun (WGS) entry which is preliminary data.</text>
</comment>
<feature type="transmembrane region" description="Helical" evidence="5">
    <location>
        <begin position="178"/>
        <end position="198"/>
    </location>
</feature>
<dbReference type="PANTHER" id="PTHR43424">
    <property type="entry name" value="LOCUS PUTATIVE PROTEIN 1-RELATED"/>
    <property type="match status" value="1"/>
</dbReference>
<keyword evidence="3 5" id="KW-1133">Transmembrane helix</keyword>
<feature type="transmembrane region" description="Helical" evidence="5">
    <location>
        <begin position="20"/>
        <end position="39"/>
    </location>
</feature>
<evidence type="ECO:0000313" key="7">
    <source>
        <dbReference type="Proteomes" id="UP000799092"/>
    </source>
</evidence>
<evidence type="ECO:0000256" key="2">
    <source>
        <dbReference type="ARBA" id="ARBA00022692"/>
    </source>
</evidence>
<dbReference type="EMBL" id="WJNG01000013">
    <property type="protein sequence ID" value="MRH43934.1"/>
    <property type="molecule type" value="Genomic_DNA"/>
</dbReference>
<keyword evidence="7" id="KW-1185">Reference proteome</keyword>
<feature type="transmembrane region" description="Helical" evidence="5">
    <location>
        <begin position="369"/>
        <end position="388"/>
    </location>
</feature>
<feature type="transmembrane region" description="Helical" evidence="5">
    <location>
        <begin position="394"/>
        <end position="416"/>
    </location>
</feature>
<dbReference type="PANTHER" id="PTHR43424:SF1">
    <property type="entry name" value="LOCUS PUTATIVE PROTEIN 1-RELATED"/>
    <property type="match status" value="1"/>
</dbReference>
<feature type="transmembrane region" description="Helical" evidence="5">
    <location>
        <begin position="265"/>
        <end position="288"/>
    </location>
</feature>
<evidence type="ECO:0000256" key="1">
    <source>
        <dbReference type="ARBA" id="ARBA00004141"/>
    </source>
</evidence>
<organism evidence="6 7">
    <name type="scientific">Aquibacillus halophilus</name>
    <dbReference type="NCBI Taxonomy" id="930132"/>
    <lineage>
        <taxon>Bacteria</taxon>
        <taxon>Bacillati</taxon>
        <taxon>Bacillota</taxon>
        <taxon>Bacilli</taxon>
        <taxon>Bacillales</taxon>
        <taxon>Bacillaceae</taxon>
        <taxon>Aquibacillus</taxon>
    </lineage>
</organism>
<name>A0A6A8DEE0_9BACI</name>
<keyword evidence="4 5" id="KW-0472">Membrane</keyword>
<feature type="transmembrane region" description="Helical" evidence="5">
    <location>
        <begin position="225"/>
        <end position="245"/>
    </location>
</feature>
<feature type="transmembrane region" description="Helical" evidence="5">
    <location>
        <begin position="336"/>
        <end position="357"/>
    </location>
</feature>
<feature type="transmembrane region" description="Helical" evidence="5">
    <location>
        <begin position="308"/>
        <end position="330"/>
    </location>
</feature>
<evidence type="ECO:0000256" key="5">
    <source>
        <dbReference type="SAM" id="Phobius"/>
    </source>
</evidence>
<dbReference type="InterPro" id="IPR052556">
    <property type="entry name" value="PolySynth_Transporter"/>
</dbReference>
<reference evidence="6" key="1">
    <citation type="submission" date="2019-11" db="EMBL/GenBank/DDBJ databases">
        <authorList>
            <person name="Li J."/>
        </authorList>
    </citation>
    <scope>NUCLEOTIDE SEQUENCE</scope>
    <source>
        <strain evidence="6">B6B</strain>
    </source>
</reference>
<feature type="transmembrane region" description="Helical" evidence="5">
    <location>
        <begin position="91"/>
        <end position="111"/>
    </location>
</feature>
<dbReference type="CDD" id="cd13128">
    <property type="entry name" value="MATE_Wzx_like"/>
    <property type="match status" value="1"/>
</dbReference>
<proteinExistence type="predicted"/>
<keyword evidence="2 5" id="KW-0812">Transmembrane</keyword>
<evidence type="ECO:0000256" key="4">
    <source>
        <dbReference type="ARBA" id="ARBA00023136"/>
    </source>
</evidence>
<feature type="transmembrane region" description="Helical" evidence="5">
    <location>
        <begin position="155"/>
        <end position="172"/>
    </location>
</feature>
<accession>A0A6A8DEE0</accession>
<gene>
    <name evidence="6" type="ORF">GH741_14925</name>
</gene>
<dbReference type="Proteomes" id="UP000799092">
    <property type="component" value="Unassembled WGS sequence"/>
</dbReference>
<evidence type="ECO:0000256" key="3">
    <source>
        <dbReference type="ARBA" id="ARBA00022989"/>
    </source>
</evidence>
<protein>
    <submittedName>
        <fullName evidence="6">Oligosaccharide flippase family protein</fullName>
    </submittedName>
</protein>